<dbReference type="InterPro" id="IPR051711">
    <property type="entry name" value="Stress_Response_Reg"/>
</dbReference>
<keyword evidence="3" id="KW-0238">DNA-binding</keyword>
<dbReference type="Pfam" id="PF00172">
    <property type="entry name" value="Zn_clus"/>
    <property type="match status" value="1"/>
</dbReference>
<dbReference type="CDD" id="cd00067">
    <property type="entry name" value="GAL4"/>
    <property type="match status" value="1"/>
</dbReference>
<evidence type="ECO:0000313" key="7">
    <source>
        <dbReference type="EMBL" id="EUN32651.1"/>
    </source>
</evidence>
<accession>W7EX36</accession>
<dbReference type="GO" id="GO:0045944">
    <property type="term" value="P:positive regulation of transcription by RNA polymerase II"/>
    <property type="evidence" value="ECO:0007669"/>
    <property type="project" value="TreeGrafter"/>
</dbReference>
<dbReference type="GO" id="GO:0043565">
    <property type="term" value="F:sequence-specific DNA binding"/>
    <property type="evidence" value="ECO:0007669"/>
    <property type="project" value="TreeGrafter"/>
</dbReference>
<evidence type="ECO:0000256" key="3">
    <source>
        <dbReference type="ARBA" id="ARBA00023125"/>
    </source>
</evidence>
<evidence type="ECO:0000256" key="5">
    <source>
        <dbReference type="ARBA" id="ARBA00023242"/>
    </source>
</evidence>
<keyword evidence="2" id="KW-0805">Transcription regulation</keyword>
<dbReference type="RefSeq" id="XP_014562255.1">
    <property type="nucleotide sequence ID" value="XM_014706769.1"/>
</dbReference>
<organism evidence="7 8">
    <name type="scientific">Bipolaris victoriae (strain FI3)</name>
    <name type="common">Victoria blight of oats agent</name>
    <name type="synonym">Cochliobolus victoriae</name>
    <dbReference type="NCBI Taxonomy" id="930091"/>
    <lineage>
        <taxon>Eukaryota</taxon>
        <taxon>Fungi</taxon>
        <taxon>Dikarya</taxon>
        <taxon>Ascomycota</taxon>
        <taxon>Pezizomycotina</taxon>
        <taxon>Dothideomycetes</taxon>
        <taxon>Pleosporomycetidae</taxon>
        <taxon>Pleosporales</taxon>
        <taxon>Pleosporineae</taxon>
        <taxon>Pleosporaceae</taxon>
        <taxon>Bipolaris</taxon>
    </lineage>
</organism>
<gene>
    <name evidence="7" type="ORF">COCVIDRAFT_21711</name>
</gene>
<comment type="subcellular location">
    <subcellularLocation>
        <location evidence="1">Nucleus</location>
    </subcellularLocation>
</comment>
<evidence type="ECO:0000256" key="1">
    <source>
        <dbReference type="ARBA" id="ARBA00004123"/>
    </source>
</evidence>
<dbReference type="PANTHER" id="PTHR47540:SF2">
    <property type="entry name" value="ZN(II)2CYS6 TRANSCRIPTION FACTOR (EUROFUNG)"/>
    <property type="match status" value="1"/>
</dbReference>
<evidence type="ECO:0000256" key="2">
    <source>
        <dbReference type="ARBA" id="ARBA00023015"/>
    </source>
</evidence>
<proteinExistence type="predicted"/>
<dbReference type="HOGENOM" id="CLU_721572_0_0_1"/>
<protein>
    <recommendedName>
        <fullName evidence="6">Zn(2)-C6 fungal-type domain-containing protein</fullName>
    </recommendedName>
</protein>
<evidence type="ECO:0000259" key="6">
    <source>
        <dbReference type="PROSITE" id="PS50048"/>
    </source>
</evidence>
<dbReference type="PANTHER" id="PTHR47540">
    <property type="entry name" value="THIAMINE REPRESSIBLE GENES REGULATORY PROTEIN THI5"/>
    <property type="match status" value="1"/>
</dbReference>
<dbReference type="SMART" id="SM00066">
    <property type="entry name" value="GAL4"/>
    <property type="match status" value="1"/>
</dbReference>
<name>W7EX36_BIPV3</name>
<evidence type="ECO:0000256" key="4">
    <source>
        <dbReference type="ARBA" id="ARBA00023163"/>
    </source>
</evidence>
<dbReference type="GO" id="GO:0000981">
    <property type="term" value="F:DNA-binding transcription factor activity, RNA polymerase II-specific"/>
    <property type="evidence" value="ECO:0007669"/>
    <property type="project" value="InterPro"/>
</dbReference>
<dbReference type="PROSITE" id="PS50048">
    <property type="entry name" value="ZN2_CY6_FUNGAL_2"/>
    <property type="match status" value="1"/>
</dbReference>
<evidence type="ECO:0000313" key="8">
    <source>
        <dbReference type="Proteomes" id="UP000054337"/>
    </source>
</evidence>
<dbReference type="SUPFAM" id="SSF57701">
    <property type="entry name" value="Zn2/Cys6 DNA-binding domain"/>
    <property type="match status" value="1"/>
</dbReference>
<sequence length="383" mass="41036">MDSGCSTKPDDLVLSLPIKGLNDEDTTIHDIVASSKARKLRSACDSCHRAKVRCSGGLPCARCREFATNCVYSTSARTGKPKGSRSRKTIEREKRAAALNAAEFEGPVLTESLASACILRKPTASDPDIPSSSVDGFACSATAIDSVAPESSDVGSISWTNNDCIQTPYPDSSDTSQNSGIPTATLWNPDHTWASNGLDALHQFFPESPSAIPTIHQDPTTLALHQVLPTSPAISQCQCLTSIATLVPPLTTLIGAVSLVTTIIQLIGGLAEKSLVMLSAGSTAHFRLHLGTYDVCDDDEQEMLVRRLLACRLWKLLTAIKLLREIMQGVASDSEEGGTQQLPSAITGEIASVPQLICFDQSLERLQLGKRRQKTDNRTDSES</sequence>
<keyword evidence="5" id="KW-0539">Nucleus</keyword>
<dbReference type="InterPro" id="IPR001138">
    <property type="entry name" value="Zn2Cys6_DnaBD"/>
</dbReference>
<dbReference type="GO" id="GO:0005634">
    <property type="term" value="C:nucleus"/>
    <property type="evidence" value="ECO:0007669"/>
    <property type="project" value="UniProtKB-SubCell"/>
</dbReference>
<dbReference type="AlphaFoldDB" id="W7EX36"/>
<dbReference type="InterPro" id="IPR036864">
    <property type="entry name" value="Zn2-C6_fun-type_DNA-bd_sf"/>
</dbReference>
<dbReference type="EMBL" id="KI968692">
    <property type="protein sequence ID" value="EUN32651.1"/>
    <property type="molecule type" value="Genomic_DNA"/>
</dbReference>
<keyword evidence="4" id="KW-0804">Transcription</keyword>
<dbReference type="GO" id="GO:0008270">
    <property type="term" value="F:zinc ion binding"/>
    <property type="evidence" value="ECO:0007669"/>
    <property type="project" value="InterPro"/>
</dbReference>
<keyword evidence="8" id="KW-1185">Reference proteome</keyword>
<dbReference type="Gene3D" id="4.10.240.10">
    <property type="entry name" value="Zn(2)-C6 fungal-type DNA-binding domain"/>
    <property type="match status" value="1"/>
</dbReference>
<reference evidence="7 8" key="1">
    <citation type="journal article" date="2013" name="PLoS Genet.">
        <title>Comparative genome structure, secondary metabolite, and effector coding capacity across Cochliobolus pathogens.</title>
        <authorList>
            <person name="Condon B.J."/>
            <person name="Leng Y."/>
            <person name="Wu D."/>
            <person name="Bushley K.E."/>
            <person name="Ohm R.A."/>
            <person name="Otillar R."/>
            <person name="Martin J."/>
            <person name="Schackwitz W."/>
            <person name="Grimwood J."/>
            <person name="MohdZainudin N."/>
            <person name="Xue C."/>
            <person name="Wang R."/>
            <person name="Manning V.A."/>
            <person name="Dhillon B."/>
            <person name="Tu Z.J."/>
            <person name="Steffenson B.J."/>
            <person name="Salamov A."/>
            <person name="Sun H."/>
            <person name="Lowry S."/>
            <person name="LaButti K."/>
            <person name="Han J."/>
            <person name="Copeland A."/>
            <person name="Lindquist E."/>
            <person name="Barry K."/>
            <person name="Schmutz J."/>
            <person name="Baker S.E."/>
            <person name="Ciuffetti L.M."/>
            <person name="Grigoriev I.V."/>
            <person name="Zhong S."/>
            <person name="Turgeon B.G."/>
        </authorList>
    </citation>
    <scope>NUCLEOTIDE SEQUENCE [LARGE SCALE GENOMIC DNA]</scope>
    <source>
        <strain evidence="7 8">FI3</strain>
    </source>
</reference>
<feature type="domain" description="Zn(2)-C6 fungal-type" evidence="6">
    <location>
        <begin position="43"/>
        <end position="72"/>
    </location>
</feature>
<dbReference type="PROSITE" id="PS00463">
    <property type="entry name" value="ZN2_CY6_FUNGAL_1"/>
    <property type="match status" value="1"/>
</dbReference>
<dbReference type="GeneID" id="26252777"/>
<dbReference type="Proteomes" id="UP000054337">
    <property type="component" value="Unassembled WGS sequence"/>
</dbReference>